<protein>
    <submittedName>
        <fullName evidence="3">3-ketoacyl-ACP reductase</fullName>
    </submittedName>
</protein>
<evidence type="ECO:0000313" key="3">
    <source>
        <dbReference type="EMBL" id="AII10904.1"/>
    </source>
</evidence>
<proteinExistence type="inferred from homology"/>
<keyword evidence="3" id="KW-0614">Plasmid</keyword>
<comment type="similarity">
    <text evidence="1">Belongs to the short-chain dehydrogenases/reductases (SDR) family.</text>
</comment>
<dbReference type="PRINTS" id="PR00080">
    <property type="entry name" value="SDRFAMILY"/>
</dbReference>
<dbReference type="InterPro" id="IPR002347">
    <property type="entry name" value="SDR_fam"/>
</dbReference>
<keyword evidence="2" id="KW-0560">Oxidoreductase</keyword>
<sequence length="260" mass="27122">MDIRLDGKIALITGASKGIGLAVARGFAESGASVMLTSRKPEALQTAAESIGDKAAWHAANAGDSTAAEMAVRATIERFGRVDILVNNAATNPYTGPTLGIDEGRAAKTMLVNQMGPVIWSRLVWDAWMEANGGVIVNITSAGALTVSPGLGTYDGTKAALVALTRQLAWELSPKVRVVAVAPGTVKTDMARAIWEGHEEELSTTTLVDRLGEPEDIADMVTFLSSDNASWVTGQTFVVDGGMLCLPPGAEHMATLSSAV</sequence>
<dbReference type="RefSeq" id="WP_128643283.1">
    <property type="nucleotide sequence ID" value="NZ_CP008949.1"/>
</dbReference>
<organism evidence="3 4">
    <name type="scientific">Rhodococcus opacus</name>
    <name type="common">Nocardia opaca</name>
    <dbReference type="NCBI Taxonomy" id="37919"/>
    <lineage>
        <taxon>Bacteria</taxon>
        <taxon>Bacillati</taxon>
        <taxon>Actinomycetota</taxon>
        <taxon>Actinomycetes</taxon>
        <taxon>Mycobacteriales</taxon>
        <taxon>Nocardiaceae</taxon>
        <taxon>Rhodococcus</taxon>
    </lineage>
</organism>
<dbReference type="CDD" id="cd05233">
    <property type="entry name" value="SDR_c"/>
    <property type="match status" value="1"/>
</dbReference>
<reference evidence="3 4" key="1">
    <citation type="submission" date="2014-07" db="EMBL/GenBank/DDBJ databases">
        <title>Genome Sequence of Rhodococcus opacus Strain R7, a Biodegrader of Mono- and Polycyclic Aromatic Hydrocarbons.</title>
        <authorList>
            <person name="Di Gennaro P."/>
            <person name="Zampolli J."/>
            <person name="Presti I."/>
            <person name="Cappelletti M."/>
            <person name="D'Ursi P."/>
            <person name="Orro A."/>
            <person name="Mezzelani A."/>
            <person name="Milanesi L."/>
        </authorList>
    </citation>
    <scope>NUCLEOTIDE SEQUENCE [LARGE SCALE GENOMIC DNA]</scope>
    <source>
        <strain evidence="3 4">R7</strain>
        <plasmid evidence="3">pPDG2</plasmid>
    </source>
</reference>
<dbReference type="PANTHER" id="PTHR43943">
    <property type="entry name" value="DEHYDROGENASE/REDUCTASE (SDR FAMILY) MEMBER 4"/>
    <property type="match status" value="1"/>
</dbReference>
<dbReference type="Gene3D" id="3.40.50.720">
    <property type="entry name" value="NAD(P)-binding Rossmann-like Domain"/>
    <property type="match status" value="1"/>
</dbReference>
<dbReference type="NCBIfam" id="NF005559">
    <property type="entry name" value="PRK07231.1"/>
    <property type="match status" value="1"/>
</dbReference>
<evidence type="ECO:0000256" key="1">
    <source>
        <dbReference type="ARBA" id="ARBA00006484"/>
    </source>
</evidence>
<dbReference type="EMBL" id="CP008949">
    <property type="protein sequence ID" value="AII10904.1"/>
    <property type="molecule type" value="Genomic_DNA"/>
</dbReference>
<dbReference type="PRINTS" id="PR00081">
    <property type="entry name" value="GDHRDH"/>
</dbReference>
<geneLocation type="plasmid" evidence="3 4">
    <name>pPDG2</name>
</geneLocation>
<dbReference type="GO" id="GO:0016491">
    <property type="term" value="F:oxidoreductase activity"/>
    <property type="evidence" value="ECO:0007669"/>
    <property type="project" value="UniProtKB-KW"/>
</dbReference>
<dbReference type="AlphaFoldDB" id="A0A076F5G1"/>
<dbReference type="PANTHER" id="PTHR43943:SF2">
    <property type="entry name" value="DEHYDROGENASE_REDUCTASE 4"/>
    <property type="match status" value="1"/>
</dbReference>
<dbReference type="InterPro" id="IPR036291">
    <property type="entry name" value="NAD(P)-bd_dom_sf"/>
</dbReference>
<dbReference type="Proteomes" id="UP000028488">
    <property type="component" value="Plasmid pPDG2"/>
</dbReference>
<evidence type="ECO:0000313" key="4">
    <source>
        <dbReference type="Proteomes" id="UP000028488"/>
    </source>
</evidence>
<gene>
    <name evidence="3" type="ORF">EP51_42950</name>
</gene>
<dbReference type="SUPFAM" id="SSF51735">
    <property type="entry name" value="NAD(P)-binding Rossmann-fold domains"/>
    <property type="match status" value="1"/>
</dbReference>
<name>A0A076F5G1_RHOOP</name>
<dbReference type="Pfam" id="PF13561">
    <property type="entry name" value="adh_short_C2"/>
    <property type="match status" value="1"/>
</dbReference>
<dbReference type="FunFam" id="3.40.50.720:FF:000084">
    <property type="entry name" value="Short-chain dehydrogenase reductase"/>
    <property type="match status" value="1"/>
</dbReference>
<accession>A0A076F5G1</accession>
<evidence type="ECO:0000256" key="2">
    <source>
        <dbReference type="ARBA" id="ARBA00023002"/>
    </source>
</evidence>